<keyword evidence="3" id="KW-1185">Reference proteome</keyword>
<dbReference type="OrthoDB" id="157835at2759"/>
<feature type="domain" description="VPS9" evidence="1">
    <location>
        <begin position="480"/>
        <end position="637"/>
    </location>
</feature>
<comment type="caution">
    <text evidence="2">The sequence shown here is derived from an EMBL/GenBank/DDBJ whole genome shotgun (WGS) entry which is preliminary data.</text>
</comment>
<dbReference type="SUPFAM" id="SSF109993">
    <property type="entry name" value="VPS9 domain"/>
    <property type="match status" value="1"/>
</dbReference>
<gene>
    <name evidence="2" type="ORF">ACHHYP_10707</name>
</gene>
<dbReference type="EMBL" id="JNBR01001519">
    <property type="protein sequence ID" value="OQR86289.1"/>
    <property type="molecule type" value="Genomic_DNA"/>
</dbReference>
<evidence type="ECO:0000313" key="3">
    <source>
        <dbReference type="Proteomes" id="UP000243579"/>
    </source>
</evidence>
<dbReference type="AlphaFoldDB" id="A0A1V9YKN6"/>
<protein>
    <recommendedName>
        <fullName evidence="1">VPS9 domain-containing protein</fullName>
    </recommendedName>
</protein>
<dbReference type="Gene3D" id="1.20.1050.80">
    <property type="entry name" value="VPS9 domain"/>
    <property type="match status" value="1"/>
</dbReference>
<dbReference type="Proteomes" id="UP000243579">
    <property type="component" value="Unassembled WGS sequence"/>
</dbReference>
<dbReference type="InterPro" id="IPR003123">
    <property type="entry name" value="VPS9"/>
</dbReference>
<accession>A0A1V9YKN6</accession>
<evidence type="ECO:0000259" key="1">
    <source>
        <dbReference type="PROSITE" id="PS51205"/>
    </source>
</evidence>
<sequence length="637" mass="71358">MDEPLDIGAPDVWVTPGWTEYPVMENFYPGGTVDPDLESPYDVVFSPTAKAYDLGFDRPEEDDSDTSMDEMGELSAVGLVETPQERRAPSNQTKHVVTTIKHLATPTYTLAKAARLSFATEATADSLRTKLETVMNDVESRLSTERVAYAAIKLAMAPPPPPAPSLFSFLCAPQVDPWKHFDGLRRLCDVVTISYHHRSLNLLTRHQRHAQRLLHVVQRRHHHAHDTSLTAKELAAFEPSKAMLAHDVKLHLLGQQREWLSHLNLAREQAKKDAAVHGVRYRNTSMDEADGHPHHIRHGKMRRLLEAASWYRLLQASAGLGRSPLGSSSVTHQSSVMDDVLAGEEFYAEYYELMNTKEWWSVVQAQFENLIFAASDNRICHMIDRVCHDAAQLACEELTTADDPAPAKKPSVYLDVHNAWLKDPTPDHVLEFIEAVTLRVRREFGIQHDVSKSLYIFMQRALYPRLASVCYSGATLVECARKDALWRTKQAALRASHVSMENFGVDADMAQRIRAASGGIEFPGARVAFSAMGSLVPCDLLEEMIHGVVVLHEEAAKVFGTTRIAVDTFFPLLSYVLLHADVPFVHTHLYLLEHYALAEMHETSGDHPNRNGEESYYVYCMHAAVEAICSFSHPTAA</sequence>
<evidence type="ECO:0000313" key="2">
    <source>
        <dbReference type="EMBL" id="OQR86289.1"/>
    </source>
</evidence>
<organism evidence="2 3">
    <name type="scientific">Achlya hypogyna</name>
    <name type="common">Oomycete</name>
    <name type="synonym">Protoachlya hypogyna</name>
    <dbReference type="NCBI Taxonomy" id="1202772"/>
    <lineage>
        <taxon>Eukaryota</taxon>
        <taxon>Sar</taxon>
        <taxon>Stramenopiles</taxon>
        <taxon>Oomycota</taxon>
        <taxon>Saprolegniomycetes</taxon>
        <taxon>Saprolegniales</taxon>
        <taxon>Achlyaceae</taxon>
        <taxon>Achlya</taxon>
    </lineage>
</organism>
<dbReference type="Pfam" id="PF02204">
    <property type="entry name" value="VPS9"/>
    <property type="match status" value="1"/>
</dbReference>
<dbReference type="PROSITE" id="PS51205">
    <property type="entry name" value="VPS9"/>
    <property type="match status" value="1"/>
</dbReference>
<name>A0A1V9YKN6_ACHHY</name>
<proteinExistence type="predicted"/>
<reference evidence="2 3" key="1">
    <citation type="journal article" date="2014" name="Genome Biol. Evol.">
        <title>The secreted proteins of Achlya hypogyna and Thraustotheca clavata identify the ancestral oomycete secretome and reveal gene acquisitions by horizontal gene transfer.</title>
        <authorList>
            <person name="Misner I."/>
            <person name="Blouin N."/>
            <person name="Leonard G."/>
            <person name="Richards T.A."/>
            <person name="Lane C.E."/>
        </authorList>
    </citation>
    <scope>NUCLEOTIDE SEQUENCE [LARGE SCALE GENOMIC DNA]</scope>
    <source>
        <strain evidence="2 3">ATCC 48635</strain>
    </source>
</reference>
<dbReference type="InterPro" id="IPR037191">
    <property type="entry name" value="VPS9_dom_sf"/>
</dbReference>